<dbReference type="STRING" id="623744.A0A553RAL6"/>
<dbReference type="OrthoDB" id="10066605at2759"/>
<feature type="compositionally biased region" description="Basic and acidic residues" evidence="7">
    <location>
        <begin position="296"/>
        <end position="305"/>
    </location>
</feature>
<name>A0A553RAL6_9TELE</name>
<comment type="caution">
    <text evidence="11">The sequence shown here is derived from an EMBL/GenBank/DDBJ whole genome shotgun (WGS) entry which is preliminary data.</text>
</comment>
<feature type="transmembrane region" description="Helical" evidence="8">
    <location>
        <begin position="540"/>
        <end position="563"/>
    </location>
</feature>
<comment type="subcellular location">
    <subcellularLocation>
        <location evidence="1">Membrane</location>
        <topology evidence="1">Multi-pass membrane protein</topology>
    </subcellularLocation>
</comment>
<evidence type="ECO:0000256" key="8">
    <source>
        <dbReference type="SAM" id="Phobius"/>
    </source>
</evidence>
<keyword evidence="4 9" id="KW-0732">Signal</keyword>
<feature type="chain" id="PRO_5021738367" description="Proline-rich transmembrane protein 3/4 domain-containing protein" evidence="9">
    <location>
        <begin position="21"/>
        <end position="850"/>
    </location>
</feature>
<dbReference type="PANTHER" id="PTHR47400:SF1">
    <property type="entry name" value="PROLINE-RICH TRANSMEMBRANE PROTEIN 3"/>
    <property type="match status" value="1"/>
</dbReference>
<dbReference type="InterPro" id="IPR043242">
    <property type="entry name" value="PRRT3"/>
</dbReference>
<keyword evidence="2" id="KW-0597">Phosphoprotein</keyword>
<evidence type="ECO:0000256" key="5">
    <source>
        <dbReference type="ARBA" id="ARBA00022989"/>
    </source>
</evidence>
<organism evidence="11 12">
    <name type="scientific">Danionella cerebrum</name>
    <dbReference type="NCBI Taxonomy" id="2873325"/>
    <lineage>
        <taxon>Eukaryota</taxon>
        <taxon>Metazoa</taxon>
        <taxon>Chordata</taxon>
        <taxon>Craniata</taxon>
        <taxon>Vertebrata</taxon>
        <taxon>Euteleostomi</taxon>
        <taxon>Actinopterygii</taxon>
        <taxon>Neopterygii</taxon>
        <taxon>Teleostei</taxon>
        <taxon>Ostariophysi</taxon>
        <taxon>Cypriniformes</taxon>
        <taxon>Danionidae</taxon>
        <taxon>Danioninae</taxon>
        <taxon>Danionella</taxon>
    </lineage>
</organism>
<protein>
    <recommendedName>
        <fullName evidence="10">Proline-rich transmembrane protein 3/4 domain-containing protein</fullName>
    </recommendedName>
</protein>
<dbReference type="PANTHER" id="PTHR47400">
    <property type="entry name" value="PROLINE-RICH TRANSMEMBRANE PROTEIN 3"/>
    <property type="match status" value="1"/>
</dbReference>
<dbReference type="Pfam" id="PF25987">
    <property type="entry name" value="PRRT3"/>
    <property type="match status" value="1"/>
</dbReference>
<evidence type="ECO:0000313" key="12">
    <source>
        <dbReference type="Proteomes" id="UP000316079"/>
    </source>
</evidence>
<feature type="transmembrane region" description="Helical" evidence="8">
    <location>
        <begin position="493"/>
        <end position="513"/>
    </location>
</feature>
<evidence type="ECO:0000313" key="11">
    <source>
        <dbReference type="EMBL" id="TRY99228.1"/>
    </source>
</evidence>
<feature type="signal peptide" evidence="9">
    <location>
        <begin position="1"/>
        <end position="20"/>
    </location>
</feature>
<dbReference type="InterPro" id="IPR059081">
    <property type="entry name" value="PRRT3-4"/>
</dbReference>
<evidence type="ECO:0000256" key="6">
    <source>
        <dbReference type="ARBA" id="ARBA00023136"/>
    </source>
</evidence>
<feature type="transmembrane region" description="Helical" evidence="8">
    <location>
        <begin position="461"/>
        <end position="481"/>
    </location>
</feature>
<keyword evidence="3 8" id="KW-0812">Transmembrane</keyword>
<accession>A0A553RAL6</accession>
<proteinExistence type="predicted"/>
<evidence type="ECO:0000256" key="9">
    <source>
        <dbReference type="SAM" id="SignalP"/>
    </source>
</evidence>
<feature type="transmembrane region" description="Helical" evidence="8">
    <location>
        <begin position="394"/>
        <end position="415"/>
    </location>
</feature>
<evidence type="ECO:0000256" key="3">
    <source>
        <dbReference type="ARBA" id="ARBA00022692"/>
    </source>
</evidence>
<dbReference type="Proteomes" id="UP000316079">
    <property type="component" value="Unassembled WGS sequence"/>
</dbReference>
<gene>
    <name evidence="11" type="ORF">DNTS_031405</name>
</gene>
<sequence>MARLLALLLGLSLLQQTVTSLESNLTKTLTHNNVSIHTGDGLLKTQPTSFRPSFIEDSIKNPLFRDLLLPLLPTSTLDEGSGEGSGYQQSLEVVMPSTSALEMHMFVPERAEKQDLEKQEFGAHPALPTPQKLTQHINDDDDQDIILESNTNAPKQVTVTMAAESSTKAHRNGDERRNKEQGMLTAASRVRETNPTEIIPVQDEDAIIAGETKTSEDTKNIPLINLSSNTKSQSHDVTFVVQSSTIQESFDGVTLAEEHGTHHPPATAPSTQPGMEKDNKTTSDLPLQSSSISSQARDDTRNEEDKRPRWYERFFGPLTEKNLSVVMKTCILGPCVVSTSENVTQLQWDDLKRTLAFAWEIHVFGSAGLFLLVVVAAILGTISATNMRHPYCEVFTLANILVLLEGLLRFVQLIIDPYGTRNILSRPTLTALYNLPVPLLLWAQATLALLALREETSPRRLSVTGALAALHCTSLLVSDLLSKTLSPALPLMLQTFTICWGLPLCLGIFFHSLKKLCSAPRTSLPRWSAPKRIEKSVRSVLLLSAFLGTLSCALHTYSFLWLYGLLGDWRRFGWGWWLGQLSARLLELAWSFCLLLLGSRVFWKPQSGKQTANRKKTGKPASSWNKLFGRLPMGPWTRQDKNWAKLLPNNWKSYKQSGSSVSQSVIQSNPSPATSIKTVLDNPSAGGVVYNSRYDQQGSQWNNRVEWREQECVLSLVEFDLNPPSPINLHHSIDSALHHAHVLGVGTIFTPSAHTRTQSAGFSGPFYDDVVSCPTPVNKAYQWALDAASGSNSSQHLGTAVKQTQVSVIEPIVSLTPENIRRIWEKDRAIPRVNMDEYTSVTSEDDMTSL</sequence>
<dbReference type="EMBL" id="SRMA01025086">
    <property type="protein sequence ID" value="TRY99228.1"/>
    <property type="molecule type" value="Genomic_DNA"/>
</dbReference>
<evidence type="ECO:0000256" key="1">
    <source>
        <dbReference type="ARBA" id="ARBA00004141"/>
    </source>
</evidence>
<evidence type="ECO:0000256" key="2">
    <source>
        <dbReference type="ARBA" id="ARBA00022553"/>
    </source>
</evidence>
<keyword evidence="12" id="KW-1185">Reference proteome</keyword>
<feature type="transmembrane region" description="Helical" evidence="8">
    <location>
        <begin position="583"/>
        <end position="603"/>
    </location>
</feature>
<evidence type="ECO:0000259" key="10">
    <source>
        <dbReference type="Pfam" id="PF25987"/>
    </source>
</evidence>
<reference evidence="11 12" key="1">
    <citation type="journal article" date="2019" name="Sci. Data">
        <title>Hybrid genome assembly and annotation of Danionella translucida.</title>
        <authorList>
            <person name="Kadobianskyi M."/>
            <person name="Schulze L."/>
            <person name="Schuelke M."/>
            <person name="Judkewitz B."/>
        </authorList>
    </citation>
    <scope>NUCLEOTIDE SEQUENCE [LARGE SCALE GENOMIC DNA]</scope>
    <source>
        <strain evidence="11 12">Bolton</strain>
    </source>
</reference>
<keyword evidence="6 8" id="KW-0472">Membrane</keyword>
<feature type="region of interest" description="Disordered" evidence="7">
    <location>
        <begin position="257"/>
        <end position="305"/>
    </location>
</feature>
<feature type="region of interest" description="Disordered" evidence="7">
    <location>
        <begin position="162"/>
        <end position="181"/>
    </location>
</feature>
<feature type="compositionally biased region" description="Basic and acidic residues" evidence="7">
    <location>
        <begin position="171"/>
        <end position="180"/>
    </location>
</feature>
<feature type="transmembrane region" description="Helical" evidence="8">
    <location>
        <begin position="361"/>
        <end position="382"/>
    </location>
</feature>
<evidence type="ECO:0000256" key="7">
    <source>
        <dbReference type="SAM" id="MobiDB-lite"/>
    </source>
</evidence>
<dbReference type="AlphaFoldDB" id="A0A553RAL6"/>
<evidence type="ECO:0000256" key="4">
    <source>
        <dbReference type="ARBA" id="ARBA00022729"/>
    </source>
</evidence>
<keyword evidence="5 8" id="KW-1133">Transmembrane helix</keyword>
<feature type="domain" description="Proline-rich transmembrane protein 3/4" evidence="10">
    <location>
        <begin position="340"/>
        <end position="608"/>
    </location>
</feature>
<feature type="transmembrane region" description="Helical" evidence="8">
    <location>
        <begin position="435"/>
        <end position="452"/>
    </location>
</feature>